<evidence type="ECO:0000256" key="1">
    <source>
        <dbReference type="SAM" id="MobiDB-lite"/>
    </source>
</evidence>
<protein>
    <submittedName>
        <fullName evidence="3">Uncharacterized protein</fullName>
    </submittedName>
</protein>
<keyword evidence="4" id="KW-1185">Reference proteome</keyword>
<feature type="region of interest" description="Disordered" evidence="1">
    <location>
        <begin position="405"/>
        <end position="496"/>
    </location>
</feature>
<feature type="compositionally biased region" description="Gly residues" evidence="1">
    <location>
        <begin position="425"/>
        <end position="450"/>
    </location>
</feature>
<dbReference type="EMBL" id="JABELV010000196">
    <property type="protein sequence ID" value="KAG7528246.1"/>
    <property type="molecule type" value="Genomic_DNA"/>
</dbReference>
<reference evidence="3" key="1">
    <citation type="submission" date="2020-04" db="EMBL/GenBank/DDBJ databases">
        <title>Analysis of mating type loci in Filobasidium floriforme.</title>
        <authorList>
            <person name="Nowrousian M."/>
        </authorList>
    </citation>
    <scope>NUCLEOTIDE SEQUENCE</scope>
    <source>
        <strain evidence="3">CBS 6242</strain>
    </source>
</reference>
<feature type="chain" id="PRO_5035460842" evidence="2">
    <location>
        <begin position="21"/>
        <end position="525"/>
    </location>
</feature>
<evidence type="ECO:0000256" key="2">
    <source>
        <dbReference type="SAM" id="SignalP"/>
    </source>
</evidence>
<evidence type="ECO:0000313" key="3">
    <source>
        <dbReference type="EMBL" id="KAG7528246.1"/>
    </source>
</evidence>
<organism evidence="3 4">
    <name type="scientific">Filobasidium floriforme</name>
    <dbReference type="NCBI Taxonomy" id="5210"/>
    <lineage>
        <taxon>Eukaryota</taxon>
        <taxon>Fungi</taxon>
        <taxon>Dikarya</taxon>
        <taxon>Basidiomycota</taxon>
        <taxon>Agaricomycotina</taxon>
        <taxon>Tremellomycetes</taxon>
        <taxon>Filobasidiales</taxon>
        <taxon>Filobasidiaceae</taxon>
        <taxon>Filobasidium</taxon>
    </lineage>
</organism>
<sequence>MRASTLVLVLSALAASVTSAHPITGSNDGGDAYSGAAGPARGGDIDYTEGKPMGNDNGLFFNYKGGKTVVTGNGGMTSSGNAQGAEGGLQWKRQQDKIEVGLDYTNGLLGDVLRRDVDHEKRLLDGGSEIHRQGNTYNSNGQNNGGLLGGILTRAEHEDEAHVKRLLDGGSEISYVDCTRNGMGGNGMQKRLLDGGSEITRCSNQGLLGNILSRDTHDNDKRLLDGGSELSSTGNPGLLSSILGRDVEEKRLLDFSIPQRQPEYDERPPQGPRKRLLDFAIPQRRPERPEYEQPEAAEVPEKRLLDFAIPQRRPEGPEKRLLDFSIPQRQPEYNQQGHQKRLLDFGSYGGLESTNGDGGLLGLKRSADDAMDKRLVGLGADLDDTIPLGDLGLKKRLSGLGQLLGSKGQEGTFGTGTGRTNLTTGNGGKSSTGNATGGPGGIGGGNGGDAYSGASGDASAGSIRLNRRQESGEADAEAEEPMELTPMDKGIGAAGIAANSPFGKAAHLDKLAGAAAPALPLFQKN</sequence>
<feature type="compositionally biased region" description="Low complexity" evidence="1">
    <location>
        <begin position="451"/>
        <end position="463"/>
    </location>
</feature>
<name>A0A8K0NQK6_9TREE</name>
<evidence type="ECO:0000313" key="4">
    <source>
        <dbReference type="Proteomes" id="UP000812966"/>
    </source>
</evidence>
<gene>
    <name evidence="3" type="ORF">FFLO_06312</name>
</gene>
<dbReference type="AlphaFoldDB" id="A0A8K0NQK6"/>
<feature type="signal peptide" evidence="2">
    <location>
        <begin position="1"/>
        <end position="20"/>
    </location>
</feature>
<keyword evidence="2" id="KW-0732">Signal</keyword>
<dbReference type="Proteomes" id="UP000812966">
    <property type="component" value="Unassembled WGS sequence"/>
</dbReference>
<feature type="compositionally biased region" description="Acidic residues" evidence="1">
    <location>
        <begin position="472"/>
        <end position="482"/>
    </location>
</feature>
<comment type="caution">
    <text evidence="3">The sequence shown here is derived from an EMBL/GenBank/DDBJ whole genome shotgun (WGS) entry which is preliminary data.</text>
</comment>
<accession>A0A8K0NQK6</accession>
<proteinExistence type="predicted"/>